<proteinExistence type="inferred from homology"/>
<reference evidence="17 18" key="1">
    <citation type="submission" date="2017-09" db="EMBL/GenBank/DDBJ databases">
        <authorList>
            <consortium name="International Durum Wheat Genome Sequencing Consortium (IDWGSC)"/>
            <person name="Milanesi L."/>
        </authorList>
    </citation>
    <scope>NUCLEOTIDE SEQUENCE [LARGE SCALE GENOMIC DNA]</scope>
    <source>
        <strain evidence="18">cv. Svevo</strain>
    </source>
</reference>
<dbReference type="PANTHER" id="PTHR27006:SF601">
    <property type="entry name" value="PROTEIN KINASE DOMAIN-CONTAINING PROTEIN"/>
    <property type="match status" value="1"/>
</dbReference>
<name>A0A9R0STY7_TRITD</name>
<keyword evidence="14" id="KW-0325">Glycoprotein</keyword>
<dbReference type="PROSITE" id="PS50011">
    <property type="entry name" value="PROTEIN_KINASE_DOM"/>
    <property type="match status" value="1"/>
</dbReference>
<evidence type="ECO:0000256" key="8">
    <source>
        <dbReference type="ARBA" id="ARBA00022741"/>
    </source>
</evidence>
<dbReference type="EMBL" id="LT934117">
    <property type="protein sequence ID" value="VAH98892.1"/>
    <property type="molecule type" value="Genomic_DNA"/>
</dbReference>
<dbReference type="Proteomes" id="UP000324705">
    <property type="component" value="Chromosome 4A"/>
</dbReference>
<dbReference type="FunFam" id="1.10.510.10:FF:000240">
    <property type="entry name" value="Lectin-domain containing receptor kinase A4.3"/>
    <property type="match status" value="1"/>
</dbReference>
<dbReference type="GO" id="GO:0004672">
    <property type="term" value="F:protein kinase activity"/>
    <property type="evidence" value="ECO:0007669"/>
    <property type="project" value="InterPro"/>
</dbReference>
<evidence type="ECO:0000313" key="18">
    <source>
        <dbReference type="Proteomes" id="UP000324705"/>
    </source>
</evidence>
<dbReference type="SMART" id="SM00220">
    <property type="entry name" value="S_TKc"/>
    <property type="match status" value="1"/>
</dbReference>
<evidence type="ECO:0000256" key="1">
    <source>
        <dbReference type="ARBA" id="ARBA00004251"/>
    </source>
</evidence>
<dbReference type="Gene3D" id="1.20.930.20">
    <property type="entry name" value="Adaptor protein Cbl, N-terminal domain"/>
    <property type="match status" value="1"/>
</dbReference>
<dbReference type="Gene3D" id="1.10.510.10">
    <property type="entry name" value="Transferase(Phosphotransferase) domain 1"/>
    <property type="match status" value="1"/>
</dbReference>
<protein>
    <recommendedName>
        <fullName evidence="16">Protein kinase domain-containing protein</fullName>
    </recommendedName>
</protein>
<dbReference type="Pfam" id="PF19584">
    <property type="entry name" value="MCAfunc"/>
    <property type="match status" value="1"/>
</dbReference>
<evidence type="ECO:0000259" key="16">
    <source>
        <dbReference type="PROSITE" id="PS50011"/>
    </source>
</evidence>
<dbReference type="InterPro" id="IPR000719">
    <property type="entry name" value="Prot_kinase_dom"/>
</dbReference>
<dbReference type="SUPFAM" id="SSF56112">
    <property type="entry name" value="Protein kinase-like (PK-like)"/>
    <property type="match status" value="1"/>
</dbReference>
<dbReference type="Gene3D" id="3.30.200.20">
    <property type="entry name" value="Phosphorylase Kinase, domain 1"/>
    <property type="match status" value="1"/>
</dbReference>
<keyword evidence="5" id="KW-0808">Transferase</keyword>
<evidence type="ECO:0000256" key="3">
    <source>
        <dbReference type="ARBA" id="ARBA00010217"/>
    </source>
</evidence>
<keyword evidence="6" id="KW-0812">Transmembrane</keyword>
<evidence type="ECO:0000256" key="14">
    <source>
        <dbReference type="ARBA" id="ARBA00023180"/>
    </source>
</evidence>
<dbReference type="Pfam" id="PF00069">
    <property type="entry name" value="Pkinase"/>
    <property type="match status" value="1"/>
</dbReference>
<comment type="similarity">
    <text evidence="3">In the C-terminal section; belongs to the protein kinase superfamily. Ser/Thr protein kinase family.</text>
</comment>
<keyword evidence="4" id="KW-1003">Cell membrane</keyword>
<dbReference type="InterPro" id="IPR011009">
    <property type="entry name" value="Kinase-like_dom_sf"/>
</dbReference>
<feature type="binding site" evidence="15">
    <location>
        <position position="264"/>
    </location>
    <ligand>
        <name>ATP</name>
        <dbReference type="ChEBI" id="CHEBI:30616"/>
    </ligand>
</feature>
<evidence type="ECO:0000256" key="4">
    <source>
        <dbReference type="ARBA" id="ARBA00022475"/>
    </source>
</evidence>
<dbReference type="InterPro" id="IPR008271">
    <property type="entry name" value="Ser/Thr_kinase_AS"/>
</dbReference>
<dbReference type="OMA" id="EYATTGM"/>
<evidence type="ECO:0000256" key="9">
    <source>
        <dbReference type="ARBA" id="ARBA00022777"/>
    </source>
</evidence>
<keyword evidence="9" id="KW-0418">Kinase</keyword>
<evidence type="ECO:0000256" key="7">
    <source>
        <dbReference type="ARBA" id="ARBA00022729"/>
    </source>
</evidence>
<keyword evidence="7" id="KW-0732">Signal</keyword>
<gene>
    <name evidence="17" type="ORF">TRITD_4Av1G249090</name>
</gene>
<dbReference type="AlphaFoldDB" id="A0A9R0STY7"/>
<keyword evidence="18" id="KW-1185">Reference proteome</keyword>
<dbReference type="PANTHER" id="PTHR27006">
    <property type="entry name" value="PROMASTIGOTE SURFACE ANTIGEN PROTEIN PSA"/>
    <property type="match status" value="1"/>
</dbReference>
<keyword evidence="11" id="KW-1133">Transmembrane helix</keyword>
<dbReference type="PROSITE" id="PS00108">
    <property type="entry name" value="PROTEIN_KINASE_ST"/>
    <property type="match status" value="1"/>
</dbReference>
<dbReference type="InterPro" id="IPR036537">
    <property type="entry name" value="Adaptor_Cbl_N_dom_sf"/>
</dbReference>
<dbReference type="PROSITE" id="PS00107">
    <property type="entry name" value="PROTEIN_KINASE_ATP"/>
    <property type="match status" value="1"/>
</dbReference>
<dbReference type="InterPro" id="IPR017441">
    <property type="entry name" value="Protein_kinase_ATP_BS"/>
</dbReference>
<keyword evidence="12" id="KW-0472">Membrane</keyword>
<evidence type="ECO:0000256" key="11">
    <source>
        <dbReference type="ARBA" id="ARBA00022989"/>
    </source>
</evidence>
<dbReference type="GO" id="GO:0005886">
    <property type="term" value="C:plasma membrane"/>
    <property type="evidence" value="ECO:0007669"/>
    <property type="project" value="UniProtKB-SubCell"/>
</dbReference>
<comment type="subcellular location">
    <subcellularLocation>
        <location evidence="1">Cell membrane</location>
        <topology evidence="1">Single-pass type I membrane protein</topology>
    </subcellularLocation>
</comment>
<dbReference type="InterPro" id="IPR045766">
    <property type="entry name" value="MCAfunc"/>
</dbReference>
<dbReference type="InterPro" id="IPR059179">
    <property type="entry name" value="MLKL-like_MCAfunc"/>
</dbReference>
<keyword evidence="8 15" id="KW-0547">Nucleotide-binding</keyword>
<keyword evidence="13" id="KW-0675">Receptor</keyword>
<sequence length="520" mass="57861">MKSEDRDSLLRKVPSGVGQVANIAQLAGVDVYGLITMIVEAARTVRRNRETCQLLARRVKMIGDLLQQLESTQLMQHTETRNPVEQLEETLRHTYMLIRSCQDGSYLYSWFMGGKQADQLHQVQNEIAFYLQLFPLVGFVDTSRTWARLLHKAQPLGTEDTMGELHAVHPSEHNNRTEALKEIHLEDPGIPPCAKSDEEQNTTMNMEEIVNLIGVGKGAELPYFSFSQILAATDNLSLRNLLGNGVFGCTYKGKLPDGLDIAIKRHNTSCLSEFQAEIEVIPNLRHKNIISLLGFCVQGKEKILGYEYMSNNSLAAVISDETKRKLLNWSKRLQIIKGIADGLVYLHLHSQMCIVHRDLKPSNLLLDPEMNAKISDFGLAKKLAPDAIAEDIVCGTYGYADPEYVTTGKLSQKADVYSFGIVVLEIICGNNPWFYMVKAKKGSSPGSLPDHACKYLKRPRKLVDPLLRASKGERAQIAECVKVALLCVHCRAECRPAMSEVVAMLCGVGSGRSSPAYCCH</sequence>
<dbReference type="GO" id="GO:0007166">
    <property type="term" value="P:cell surface receptor signaling pathway"/>
    <property type="evidence" value="ECO:0007669"/>
    <property type="project" value="InterPro"/>
</dbReference>
<evidence type="ECO:0000256" key="15">
    <source>
        <dbReference type="PROSITE-ProRule" id="PRU10141"/>
    </source>
</evidence>
<evidence type="ECO:0000313" key="17">
    <source>
        <dbReference type="EMBL" id="VAH98892.1"/>
    </source>
</evidence>
<dbReference type="GO" id="GO:0002229">
    <property type="term" value="P:defense response to oomycetes"/>
    <property type="evidence" value="ECO:0007669"/>
    <property type="project" value="UniProtKB-ARBA"/>
</dbReference>
<dbReference type="Gramene" id="TRITD4Av1G249090.1">
    <property type="protein sequence ID" value="TRITD4Av1G249090.1"/>
    <property type="gene ID" value="TRITD4Av1G249090"/>
</dbReference>
<evidence type="ECO:0000256" key="6">
    <source>
        <dbReference type="ARBA" id="ARBA00022692"/>
    </source>
</evidence>
<evidence type="ECO:0000256" key="2">
    <source>
        <dbReference type="ARBA" id="ARBA00008536"/>
    </source>
</evidence>
<evidence type="ECO:0000256" key="5">
    <source>
        <dbReference type="ARBA" id="ARBA00022679"/>
    </source>
</evidence>
<evidence type="ECO:0000256" key="12">
    <source>
        <dbReference type="ARBA" id="ARBA00023136"/>
    </source>
</evidence>
<keyword evidence="10 15" id="KW-0067">ATP-binding</keyword>
<comment type="similarity">
    <text evidence="2">In the N-terminal section; belongs to the leguminous lectin family.</text>
</comment>
<dbReference type="CDD" id="cd21037">
    <property type="entry name" value="MLKL_NTD"/>
    <property type="match status" value="1"/>
</dbReference>
<evidence type="ECO:0000256" key="10">
    <source>
        <dbReference type="ARBA" id="ARBA00022840"/>
    </source>
</evidence>
<organism evidence="17 18">
    <name type="scientific">Triticum turgidum subsp. durum</name>
    <name type="common">Durum wheat</name>
    <name type="synonym">Triticum durum</name>
    <dbReference type="NCBI Taxonomy" id="4567"/>
    <lineage>
        <taxon>Eukaryota</taxon>
        <taxon>Viridiplantae</taxon>
        <taxon>Streptophyta</taxon>
        <taxon>Embryophyta</taxon>
        <taxon>Tracheophyta</taxon>
        <taxon>Spermatophyta</taxon>
        <taxon>Magnoliopsida</taxon>
        <taxon>Liliopsida</taxon>
        <taxon>Poales</taxon>
        <taxon>Poaceae</taxon>
        <taxon>BOP clade</taxon>
        <taxon>Pooideae</taxon>
        <taxon>Triticodae</taxon>
        <taxon>Triticeae</taxon>
        <taxon>Triticinae</taxon>
        <taxon>Triticum</taxon>
    </lineage>
</organism>
<feature type="domain" description="Protein kinase" evidence="16">
    <location>
        <begin position="236"/>
        <end position="486"/>
    </location>
</feature>
<dbReference type="GO" id="GO:0005524">
    <property type="term" value="F:ATP binding"/>
    <property type="evidence" value="ECO:0007669"/>
    <property type="project" value="UniProtKB-UniRule"/>
</dbReference>
<accession>A0A9R0STY7</accession>
<evidence type="ECO:0000256" key="13">
    <source>
        <dbReference type="ARBA" id="ARBA00023170"/>
    </source>
</evidence>